<sequence>MLSERLIGLDTLTGNLTLFELAAACLQPSICRFLVEQNPKLCLEDNLSRPDAGMYYRYPKLSPEAEESCVADISDIASMIPVSPALEFRSTAFRLNNAESYWRYSRIPMDRDEKSDFTDAAWDAATVLDLSLTTL</sequence>
<dbReference type="OrthoDB" id="270167at2759"/>
<accession>A0A484FKU0</accession>
<proteinExistence type="predicted"/>
<comment type="caution">
    <text evidence="1">The sequence shown here is derived from an EMBL/GenBank/DDBJ whole genome shotgun (WGS) entry which is preliminary data.</text>
</comment>
<evidence type="ECO:0000313" key="1">
    <source>
        <dbReference type="EMBL" id="TDZ18653.1"/>
    </source>
</evidence>
<dbReference type="EMBL" id="AMCV02000023">
    <property type="protein sequence ID" value="TDZ18653.1"/>
    <property type="molecule type" value="Genomic_DNA"/>
</dbReference>
<keyword evidence="2" id="KW-1185">Reference proteome</keyword>
<dbReference type="Proteomes" id="UP000014480">
    <property type="component" value="Unassembled WGS sequence"/>
</dbReference>
<name>A0A484FKU0_COLOR</name>
<protein>
    <submittedName>
        <fullName evidence="1">Uncharacterized protein</fullName>
    </submittedName>
</protein>
<gene>
    <name evidence="1" type="ORF">Cob_v008480</name>
</gene>
<reference evidence="2" key="1">
    <citation type="journal article" date="2013" name="New Phytol.">
        <title>Comparative genomic and transcriptomic analyses reveal the hemibiotrophic stage shift of Colletotrichum fungi.</title>
        <authorList>
            <person name="Gan P."/>
            <person name="Ikeda K."/>
            <person name="Irieda H."/>
            <person name="Narusaka M."/>
            <person name="O'Connell R.J."/>
            <person name="Narusaka Y."/>
            <person name="Takano Y."/>
            <person name="Kubo Y."/>
            <person name="Shirasu K."/>
        </authorList>
    </citation>
    <scope>NUCLEOTIDE SEQUENCE [LARGE SCALE GENOMIC DNA]</scope>
    <source>
        <strain evidence="2">104-T / ATCC 96160 / CBS 514.97 / LARS 414 / MAFF 240422</strain>
    </source>
</reference>
<organism evidence="1 2">
    <name type="scientific">Colletotrichum orbiculare (strain 104-T / ATCC 96160 / CBS 514.97 / LARS 414 / MAFF 240422)</name>
    <name type="common">Cucumber anthracnose fungus</name>
    <name type="synonym">Colletotrichum lagenarium</name>
    <dbReference type="NCBI Taxonomy" id="1213857"/>
    <lineage>
        <taxon>Eukaryota</taxon>
        <taxon>Fungi</taxon>
        <taxon>Dikarya</taxon>
        <taxon>Ascomycota</taxon>
        <taxon>Pezizomycotina</taxon>
        <taxon>Sordariomycetes</taxon>
        <taxon>Hypocreomycetidae</taxon>
        <taxon>Glomerellales</taxon>
        <taxon>Glomerellaceae</taxon>
        <taxon>Colletotrichum</taxon>
        <taxon>Colletotrichum orbiculare species complex</taxon>
    </lineage>
</organism>
<evidence type="ECO:0000313" key="2">
    <source>
        <dbReference type="Proteomes" id="UP000014480"/>
    </source>
</evidence>
<reference evidence="2" key="2">
    <citation type="journal article" date="2019" name="Mol. Plant Microbe Interact.">
        <title>Genome sequence resources for four phytopathogenic fungi from the Colletotrichum orbiculare species complex.</title>
        <authorList>
            <person name="Gan P."/>
            <person name="Tsushima A."/>
            <person name="Narusaka M."/>
            <person name="Narusaka Y."/>
            <person name="Takano Y."/>
            <person name="Kubo Y."/>
            <person name="Shirasu K."/>
        </authorList>
    </citation>
    <scope>GENOME REANNOTATION</scope>
    <source>
        <strain evidence="2">104-T / ATCC 96160 / CBS 514.97 / LARS 414 / MAFF 240422</strain>
    </source>
</reference>
<dbReference type="AlphaFoldDB" id="A0A484FKU0"/>